<gene>
    <name evidence="2" type="ORF">K452DRAFT_336382</name>
</gene>
<dbReference type="EMBL" id="ML995492">
    <property type="protein sequence ID" value="KAF2139699.1"/>
    <property type="molecule type" value="Genomic_DNA"/>
</dbReference>
<feature type="compositionally biased region" description="Polar residues" evidence="1">
    <location>
        <begin position="41"/>
        <end position="72"/>
    </location>
</feature>
<dbReference type="AlphaFoldDB" id="A0A6A6B6G7"/>
<evidence type="ECO:0000313" key="3">
    <source>
        <dbReference type="Proteomes" id="UP000799438"/>
    </source>
</evidence>
<organism evidence="2 3">
    <name type="scientific">Aplosporella prunicola CBS 121167</name>
    <dbReference type="NCBI Taxonomy" id="1176127"/>
    <lineage>
        <taxon>Eukaryota</taxon>
        <taxon>Fungi</taxon>
        <taxon>Dikarya</taxon>
        <taxon>Ascomycota</taxon>
        <taxon>Pezizomycotina</taxon>
        <taxon>Dothideomycetes</taxon>
        <taxon>Dothideomycetes incertae sedis</taxon>
        <taxon>Botryosphaeriales</taxon>
        <taxon>Aplosporellaceae</taxon>
        <taxon>Aplosporella</taxon>
    </lineage>
</organism>
<reference evidence="2" key="1">
    <citation type="journal article" date="2020" name="Stud. Mycol.">
        <title>101 Dothideomycetes genomes: a test case for predicting lifestyles and emergence of pathogens.</title>
        <authorList>
            <person name="Haridas S."/>
            <person name="Albert R."/>
            <person name="Binder M."/>
            <person name="Bloem J."/>
            <person name="Labutti K."/>
            <person name="Salamov A."/>
            <person name="Andreopoulos B."/>
            <person name="Baker S."/>
            <person name="Barry K."/>
            <person name="Bills G."/>
            <person name="Bluhm B."/>
            <person name="Cannon C."/>
            <person name="Castanera R."/>
            <person name="Culley D."/>
            <person name="Daum C."/>
            <person name="Ezra D."/>
            <person name="Gonzalez J."/>
            <person name="Henrissat B."/>
            <person name="Kuo A."/>
            <person name="Liang C."/>
            <person name="Lipzen A."/>
            <person name="Lutzoni F."/>
            <person name="Magnuson J."/>
            <person name="Mondo S."/>
            <person name="Nolan M."/>
            <person name="Ohm R."/>
            <person name="Pangilinan J."/>
            <person name="Park H.-J."/>
            <person name="Ramirez L."/>
            <person name="Alfaro M."/>
            <person name="Sun H."/>
            <person name="Tritt A."/>
            <person name="Yoshinaga Y."/>
            <person name="Zwiers L.-H."/>
            <person name="Turgeon B."/>
            <person name="Goodwin S."/>
            <person name="Spatafora J."/>
            <person name="Crous P."/>
            <person name="Grigoriev I."/>
        </authorList>
    </citation>
    <scope>NUCLEOTIDE SEQUENCE</scope>
    <source>
        <strain evidence="2">CBS 121167</strain>
    </source>
</reference>
<dbReference type="Proteomes" id="UP000799438">
    <property type="component" value="Unassembled WGS sequence"/>
</dbReference>
<evidence type="ECO:0000256" key="1">
    <source>
        <dbReference type="SAM" id="MobiDB-lite"/>
    </source>
</evidence>
<name>A0A6A6B6G7_9PEZI</name>
<protein>
    <submittedName>
        <fullName evidence="2">Uncharacterized protein</fullName>
    </submittedName>
</protein>
<feature type="region of interest" description="Disordered" evidence="1">
    <location>
        <begin position="38"/>
        <end position="72"/>
    </location>
</feature>
<evidence type="ECO:0000313" key="2">
    <source>
        <dbReference type="EMBL" id="KAF2139699.1"/>
    </source>
</evidence>
<sequence>MSGFQLHSGGQDGTTTAPAPAFPDTYITYMYASAPLPHIHSTPTHTHRQQPTNHPSIQSAPISETPPQSLEAQLQFEQQTATEYVGQLSTAVADRLRSHILLLESRLALQRHQQAQLLLQEQRLLRERHATRLPFRERGFEALARTLEHDDDDDEEDEKEEQQLGLEQMSLALRPRQSYALPAASAPAVPIQTPTPQIQTPKCACGICPLGGCDFSLATENGTCMACRCGFKPRERCPCGGCWKGECEFEDTLEGQCECCSCTARGGRVSRK</sequence>
<dbReference type="GeneID" id="54302742"/>
<keyword evidence="3" id="KW-1185">Reference proteome</keyword>
<accession>A0A6A6B6G7</accession>
<proteinExistence type="predicted"/>
<dbReference type="RefSeq" id="XP_033395412.1">
    <property type="nucleotide sequence ID" value="XM_033545242.1"/>
</dbReference>